<evidence type="ECO:0000256" key="1">
    <source>
        <dbReference type="ARBA" id="ARBA00004173"/>
    </source>
</evidence>
<dbReference type="GO" id="GO:0006412">
    <property type="term" value="P:translation"/>
    <property type="evidence" value="ECO:0007669"/>
    <property type="project" value="InterPro"/>
</dbReference>
<keyword evidence="5" id="KW-0687">Ribonucleoprotein</keyword>
<comment type="subcellular location">
    <subcellularLocation>
        <location evidence="1">Mitochondrion</location>
    </subcellularLocation>
</comment>
<dbReference type="OrthoDB" id="10012356at2759"/>
<feature type="non-terminal residue" evidence="8">
    <location>
        <position position="121"/>
    </location>
</feature>
<dbReference type="Pfam" id="PF10484">
    <property type="entry name" value="MRP-S23"/>
    <property type="match status" value="1"/>
</dbReference>
<dbReference type="PANTHER" id="PTHR15925:SF2">
    <property type="entry name" value="SMALL RIBOSOMAL SUBUNIT PROTEIN MS23"/>
    <property type="match status" value="1"/>
</dbReference>
<evidence type="ECO:0000313" key="9">
    <source>
        <dbReference type="Proteomes" id="UP000759131"/>
    </source>
</evidence>
<reference evidence="8" key="1">
    <citation type="submission" date="2020-11" db="EMBL/GenBank/DDBJ databases">
        <authorList>
            <person name="Tran Van P."/>
        </authorList>
    </citation>
    <scope>NUCLEOTIDE SEQUENCE</scope>
</reference>
<evidence type="ECO:0000256" key="6">
    <source>
        <dbReference type="ARBA" id="ARBA00035137"/>
    </source>
</evidence>
<keyword evidence="4" id="KW-0496">Mitochondrion</keyword>
<dbReference type="InterPro" id="IPR059242">
    <property type="entry name" value="mS23_dom"/>
</dbReference>
<keyword evidence="3" id="KW-0689">Ribosomal protein</keyword>
<keyword evidence="9" id="KW-1185">Reference proteome</keyword>
<sequence>MAGNRIHRFGTILTRVEGLLKSGAIGSESKPIWLDVYKQFPPHVEPKLNRPLPDHRIPDIVYAEDFIRARFHDTYGTVGIIDCLNQMPKNYRSVSQMFINKYIEMARNDTNLTDDQLFDKT</sequence>
<dbReference type="InterPro" id="IPR023611">
    <property type="entry name" value="mS23_dom_met"/>
</dbReference>
<dbReference type="CDD" id="cd23701">
    <property type="entry name" value="At1g26750"/>
    <property type="match status" value="1"/>
</dbReference>
<feature type="domain" description="Small ribosomal subunit protein mS23 conserved" evidence="7">
    <location>
        <begin position="2"/>
        <end position="121"/>
    </location>
</feature>
<evidence type="ECO:0000313" key="8">
    <source>
        <dbReference type="EMBL" id="CAD7631869.1"/>
    </source>
</evidence>
<evidence type="ECO:0000256" key="2">
    <source>
        <dbReference type="ARBA" id="ARBA00009864"/>
    </source>
</evidence>
<dbReference type="Proteomes" id="UP000759131">
    <property type="component" value="Unassembled WGS sequence"/>
</dbReference>
<dbReference type="InterPro" id="IPR019520">
    <property type="entry name" value="Ribosomal_mS23_met"/>
</dbReference>
<gene>
    <name evidence="8" type="ORF">OSB1V03_LOCUS12278</name>
</gene>
<evidence type="ECO:0000256" key="4">
    <source>
        <dbReference type="ARBA" id="ARBA00023128"/>
    </source>
</evidence>
<name>A0A7R9Q473_9ACAR</name>
<accession>A0A7R9Q473</accession>
<dbReference type="AlphaFoldDB" id="A0A7R9Q473"/>
<comment type="similarity">
    <text evidence="2">Belongs to the mitochondrion-specific ribosomal protein mS23 family.</text>
</comment>
<organism evidence="8">
    <name type="scientific">Medioppia subpectinata</name>
    <dbReference type="NCBI Taxonomy" id="1979941"/>
    <lineage>
        <taxon>Eukaryota</taxon>
        <taxon>Metazoa</taxon>
        <taxon>Ecdysozoa</taxon>
        <taxon>Arthropoda</taxon>
        <taxon>Chelicerata</taxon>
        <taxon>Arachnida</taxon>
        <taxon>Acari</taxon>
        <taxon>Acariformes</taxon>
        <taxon>Sarcoptiformes</taxon>
        <taxon>Oribatida</taxon>
        <taxon>Brachypylina</taxon>
        <taxon>Oppioidea</taxon>
        <taxon>Oppiidae</taxon>
        <taxon>Medioppia</taxon>
    </lineage>
</organism>
<dbReference type="EMBL" id="OC864677">
    <property type="protein sequence ID" value="CAD7631869.1"/>
    <property type="molecule type" value="Genomic_DNA"/>
</dbReference>
<evidence type="ECO:0000256" key="3">
    <source>
        <dbReference type="ARBA" id="ARBA00022980"/>
    </source>
</evidence>
<dbReference type="GO" id="GO:0005739">
    <property type="term" value="C:mitochondrion"/>
    <property type="evidence" value="ECO:0007669"/>
    <property type="project" value="InterPro"/>
</dbReference>
<dbReference type="GO" id="GO:0003735">
    <property type="term" value="F:structural constituent of ribosome"/>
    <property type="evidence" value="ECO:0007669"/>
    <property type="project" value="InterPro"/>
</dbReference>
<evidence type="ECO:0000259" key="7">
    <source>
        <dbReference type="Pfam" id="PF10484"/>
    </source>
</evidence>
<dbReference type="GO" id="GO:0005840">
    <property type="term" value="C:ribosome"/>
    <property type="evidence" value="ECO:0007669"/>
    <property type="project" value="InterPro"/>
</dbReference>
<dbReference type="EMBL" id="CAJPIZ010010102">
    <property type="protein sequence ID" value="CAG2112299.1"/>
    <property type="molecule type" value="Genomic_DNA"/>
</dbReference>
<evidence type="ECO:0000256" key="5">
    <source>
        <dbReference type="ARBA" id="ARBA00023274"/>
    </source>
</evidence>
<proteinExistence type="inferred from homology"/>
<dbReference type="PANTHER" id="PTHR15925">
    <property type="entry name" value="MITOCHONDRIAL RIBOSOMAL PROTEIN S23"/>
    <property type="match status" value="1"/>
</dbReference>
<protein>
    <recommendedName>
        <fullName evidence="6">Small ribosomal subunit protein mS23</fullName>
    </recommendedName>
</protein>